<evidence type="ECO:0000256" key="1">
    <source>
        <dbReference type="ARBA" id="ARBA00022490"/>
    </source>
</evidence>
<sequence length="154" mass="17753">MESSFLSPKPHTPTLMPKLPAKTLETFANPAAHRDYRIHMEIPEFTCLCPKTGQPDFATLLLDYIPDQRCVELKSLKLYVWSFRDEGHFHEDVANRIVDDLVRALDPRFLRLTAKFYVRGGIFTNVVAEERQKGWKPQPNIELPGFAPQDSVRD</sequence>
<organism evidence="5">
    <name type="scientific">mine drainage metagenome</name>
    <dbReference type="NCBI Taxonomy" id="410659"/>
    <lineage>
        <taxon>unclassified sequences</taxon>
        <taxon>metagenomes</taxon>
        <taxon>ecological metagenomes</taxon>
    </lineage>
</organism>
<dbReference type="HAMAP" id="MF_00818">
    <property type="entry name" value="QueF_type1"/>
    <property type="match status" value="1"/>
</dbReference>
<dbReference type="EC" id="1.7.1.13" evidence="5"/>
<reference evidence="5" key="1">
    <citation type="submission" date="2016-10" db="EMBL/GenBank/DDBJ databases">
        <title>Sequence of Gallionella enrichment culture.</title>
        <authorList>
            <person name="Poehlein A."/>
            <person name="Muehling M."/>
            <person name="Daniel R."/>
        </authorList>
    </citation>
    <scope>NUCLEOTIDE SEQUENCE</scope>
</reference>
<evidence type="ECO:0000256" key="2">
    <source>
        <dbReference type="ARBA" id="ARBA00022785"/>
    </source>
</evidence>
<dbReference type="InterPro" id="IPR016856">
    <property type="entry name" value="QueF_type1"/>
</dbReference>
<dbReference type="PANTHER" id="PTHR34354">
    <property type="entry name" value="NADPH-DEPENDENT 7-CYANO-7-DEAZAGUANINE REDUCTASE"/>
    <property type="match status" value="1"/>
</dbReference>
<dbReference type="InterPro" id="IPR050084">
    <property type="entry name" value="NADPH_dep_7-cyano-7-deazaG_red"/>
</dbReference>
<keyword evidence="4 5" id="KW-0560">Oxidoreductase</keyword>
<evidence type="ECO:0000313" key="5">
    <source>
        <dbReference type="EMBL" id="OIR00943.1"/>
    </source>
</evidence>
<dbReference type="Pfam" id="PF14489">
    <property type="entry name" value="QueF"/>
    <property type="match status" value="1"/>
</dbReference>
<name>A0A1J5RYE6_9ZZZZ</name>
<dbReference type="InterPro" id="IPR029500">
    <property type="entry name" value="QueF"/>
</dbReference>
<dbReference type="GO" id="GO:0008616">
    <property type="term" value="P:tRNA queuosine(34) biosynthetic process"/>
    <property type="evidence" value="ECO:0007669"/>
    <property type="project" value="UniProtKB-KW"/>
</dbReference>
<dbReference type="Gene3D" id="3.30.1130.10">
    <property type="match status" value="1"/>
</dbReference>
<dbReference type="InterPro" id="IPR043133">
    <property type="entry name" value="GTP-CH-I_C/QueF"/>
</dbReference>
<proteinExistence type="inferred from homology"/>
<dbReference type="GO" id="GO:0005737">
    <property type="term" value="C:cytoplasm"/>
    <property type="evidence" value="ECO:0007669"/>
    <property type="project" value="InterPro"/>
</dbReference>
<protein>
    <submittedName>
        <fullName evidence="5">NADPH-dependent 7-cyano-7-deazaguanine reductase</fullName>
        <ecNumber evidence="5">1.7.1.13</ecNumber>
    </submittedName>
</protein>
<keyword evidence="2" id="KW-0671">Queuosine biosynthesis</keyword>
<dbReference type="EMBL" id="MLJW01000090">
    <property type="protein sequence ID" value="OIR00943.1"/>
    <property type="molecule type" value="Genomic_DNA"/>
</dbReference>
<dbReference type="SUPFAM" id="SSF55620">
    <property type="entry name" value="Tetrahydrobiopterin biosynthesis enzymes-like"/>
    <property type="match status" value="1"/>
</dbReference>
<evidence type="ECO:0000256" key="3">
    <source>
        <dbReference type="ARBA" id="ARBA00022857"/>
    </source>
</evidence>
<dbReference type="PANTHER" id="PTHR34354:SF1">
    <property type="entry name" value="NADPH-DEPENDENT 7-CYANO-7-DEAZAGUANINE REDUCTASE"/>
    <property type="match status" value="1"/>
</dbReference>
<evidence type="ECO:0000256" key="4">
    <source>
        <dbReference type="ARBA" id="ARBA00023002"/>
    </source>
</evidence>
<keyword evidence="3" id="KW-0521">NADP</keyword>
<dbReference type="AlphaFoldDB" id="A0A1J5RYE6"/>
<gene>
    <name evidence="5" type="primary">queF_6</name>
    <name evidence="5" type="ORF">GALL_170840</name>
</gene>
<accession>A0A1J5RYE6</accession>
<dbReference type="GO" id="GO:0033739">
    <property type="term" value="F:preQ1 synthase activity"/>
    <property type="evidence" value="ECO:0007669"/>
    <property type="project" value="UniProtKB-EC"/>
</dbReference>
<dbReference type="NCBIfam" id="TIGR03139">
    <property type="entry name" value="QueF-II"/>
    <property type="match status" value="1"/>
</dbReference>
<keyword evidence="1" id="KW-0963">Cytoplasm</keyword>
<comment type="caution">
    <text evidence="5">The sequence shown here is derived from an EMBL/GenBank/DDBJ whole genome shotgun (WGS) entry which is preliminary data.</text>
</comment>